<name>A0ABY0IFL7_9BACT</name>
<reference evidence="6" key="1">
    <citation type="journal article" date="2019" name="Int. J. Syst. Evol. Microbiol.">
        <title>Halobacteriovorax valvorus sp. nov., a novel prokaryotic predator isolated from coastal seawater of China.</title>
        <authorList>
            <person name="Chen M.-X."/>
        </authorList>
    </citation>
    <scope>NUCLEOTIDE SEQUENCE [LARGE SCALE GENOMIC DNA]</scope>
    <source>
        <strain evidence="6">BL9</strain>
    </source>
</reference>
<dbReference type="RefSeq" id="WP_115361442.1">
    <property type="nucleotide sequence ID" value="NZ_QDKL01000002.1"/>
</dbReference>
<feature type="compositionally biased region" description="Basic and acidic residues" evidence="4">
    <location>
        <begin position="130"/>
        <end position="149"/>
    </location>
</feature>
<dbReference type="EMBL" id="QDKL01000002">
    <property type="protein sequence ID" value="RZF21746.1"/>
    <property type="molecule type" value="Genomic_DNA"/>
</dbReference>
<organism evidence="5 6">
    <name type="scientific">Halobacteriovorax vibrionivorans</name>
    <dbReference type="NCBI Taxonomy" id="2152716"/>
    <lineage>
        <taxon>Bacteria</taxon>
        <taxon>Pseudomonadati</taxon>
        <taxon>Bdellovibrionota</taxon>
        <taxon>Bacteriovoracia</taxon>
        <taxon>Bacteriovoracales</taxon>
        <taxon>Halobacteriovoraceae</taxon>
        <taxon>Halobacteriovorax</taxon>
    </lineage>
</organism>
<protein>
    <recommendedName>
        <fullName evidence="3">SsrA-binding protein</fullName>
    </recommendedName>
    <alternativeName>
        <fullName evidence="3">Small protein B</fullName>
    </alternativeName>
</protein>
<dbReference type="NCBIfam" id="NF003843">
    <property type="entry name" value="PRK05422.1"/>
    <property type="match status" value="1"/>
</dbReference>
<dbReference type="PANTHER" id="PTHR30308">
    <property type="entry name" value="TMRNA-BINDING COMPONENT OF TRANS-TRANSLATION TAGGING COMPLEX"/>
    <property type="match status" value="1"/>
</dbReference>
<dbReference type="PANTHER" id="PTHR30308:SF2">
    <property type="entry name" value="SSRA-BINDING PROTEIN"/>
    <property type="match status" value="1"/>
</dbReference>
<dbReference type="CDD" id="cd09294">
    <property type="entry name" value="SmpB"/>
    <property type="match status" value="1"/>
</dbReference>
<evidence type="ECO:0000313" key="6">
    <source>
        <dbReference type="Proteomes" id="UP000443582"/>
    </source>
</evidence>
<feature type="region of interest" description="Disordered" evidence="4">
    <location>
        <begin position="129"/>
        <end position="149"/>
    </location>
</feature>
<evidence type="ECO:0000256" key="2">
    <source>
        <dbReference type="ARBA" id="ARBA00022884"/>
    </source>
</evidence>
<comment type="function">
    <text evidence="3">Required for rescue of stalled ribosomes mediated by trans-translation. Binds to transfer-messenger RNA (tmRNA), required for stable association of tmRNA with ribosomes. tmRNA and SmpB together mimic tRNA shape, replacing the anticodon stem-loop with SmpB. tmRNA is encoded by the ssrA gene; the 2 termini fold to resemble tRNA(Ala) and it encodes a 'tag peptide', a short internal open reading frame. During trans-translation Ala-aminoacylated tmRNA acts like a tRNA, entering the A-site of stalled ribosomes, displacing the stalled mRNA. The ribosome then switches to translate the ORF on the tmRNA; the nascent peptide is terminated with the 'tag peptide' encoded by the tmRNA and targeted for degradation. The ribosome is freed to recommence translation, which seems to be the essential function of trans-translation.</text>
</comment>
<dbReference type="SUPFAM" id="SSF74982">
    <property type="entry name" value="Small protein B (SmpB)"/>
    <property type="match status" value="1"/>
</dbReference>
<evidence type="ECO:0000256" key="4">
    <source>
        <dbReference type="SAM" id="MobiDB-lite"/>
    </source>
</evidence>
<keyword evidence="2 3" id="KW-0694">RNA-binding</keyword>
<sequence length="149" mass="17182">MGKKIIAKNKRAKFDYQLLELYEAGMVLAGTEVKSLRAGKVSIGEAHITIDKNGEVWANNIKIPEYEFGNQFNHEEARKRKLLLHEKEIAEIAHRAKAERLTIVPTIIYFKGSRVKLEIALAKGKKLHDKRSDQQKKDVERKLRRGDYN</sequence>
<dbReference type="Pfam" id="PF01668">
    <property type="entry name" value="SmpB"/>
    <property type="match status" value="1"/>
</dbReference>
<evidence type="ECO:0000256" key="1">
    <source>
        <dbReference type="ARBA" id="ARBA00022490"/>
    </source>
</evidence>
<evidence type="ECO:0000313" key="5">
    <source>
        <dbReference type="EMBL" id="RZF21746.1"/>
    </source>
</evidence>
<dbReference type="HAMAP" id="MF_00023">
    <property type="entry name" value="SmpB"/>
    <property type="match status" value="1"/>
</dbReference>
<keyword evidence="6" id="KW-1185">Reference proteome</keyword>
<comment type="subcellular location">
    <subcellularLocation>
        <location evidence="3">Cytoplasm</location>
    </subcellularLocation>
    <text evidence="3">The tmRNA-SmpB complex associates with stalled 70S ribosomes.</text>
</comment>
<dbReference type="Gene3D" id="2.40.280.10">
    <property type="match status" value="1"/>
</dbReference>
<dbReference type="InterPro" id="IPR023620">
    <property type="entry name" value="SmpB"/>
</dbReference>
<comment type="caution">
    <text evidence="5">The sequence shown here is derived from an EMBL/GenBank/DDBJ whole genome shotgun (WGS) entry which is preliminary data.</text>
</comment>
<dbReference type="Proteomes" id="UP000443582">
    <property type="component" value="Unassembled WGS sequence"/>
</dbReference>
<evidence type="ECO:0000256" key="3">
    <source>
        <dbReference type="HAMAP-Rule" id="MF_00023"/>
    </source>
</evidence>
<dbReference type="NCBIfam" id="TIGR00086">
    <property type="entry name" value="smpB"/>
    <property type="match status" value="1"/>
</dbReference>
<comment type="similarity">
    <text evidence="3">Belongs to the SmpB family.</text>
</comment>
<accession>A0ABY0IFL7</accession>
<dbReference type="InterPro" id="IPR000037">
    <property type="entry name" value="SsrA-bd_prot"/>
</dbReference>
<dbReference type="PROSITE" id="PS01317">
    <property type="entry name" value="SSRP"/>
    <property type="match status" value="1"/>
</dbReference>
<dbReference type="InterPro" id="IPR020081">
    <property type="entry name" value="SsrA-bd_prot_CS"/>
</dbReference>
<gene>
    <name evidence="3 5" type="primary">smpB</name>
    <name evidence="5" type="ORF">DAY19_08640</name>
</gene>
<keyword evidence="1 3" id="KW-0963">Cytoplasm</keyword>
<proteinExistence type="inferred from homology"/>